<accession>A0A558CYK3</accession>
<dbReference type="InterPro" id="IPR036736">
    <property type="entry name" value="ACP-like_sf"/>
</dbReference>
<dbReference type="InterPro" id="IPR009081">
    <property type="entry name" value="PP-bd_ACP"/>
</dbReference>
<dbReference type="PANTHER" id="PTHR45527">
    <property type="entry name" value="NONRIBOSOMAL PEPTIDE SYNTHETASE"/>
    <property type="match status" value="1"/>
</dbReference>
<dbReference type="FunFam" id="3.30.300.30:FF:000010">
    <property type="entry name" value="Enterobactin synthetase component F"/>
    <property type="match status" value="1"/>
</dbReference>
<dbReference type="Gene3D" id="3.30.559.10">
    <property type="entry name" value="Chloramphenicol acetyltransferase-like domain"/>
    <property type="match status" value="2"/>
</dbReference>
<keyword evidence="4" id="KW-0597">Phosphoprotein</keyword>
<dbReference type="SUPFAM" id="SSF52777">
    <property type="entry name" value="CoA-dependent acyltransferases"/>
    <property type="match status" value="4"/>
</dbReference>
<dbReference type="InterPro" id="IPR000873">
    <property type="entry name" value="AMP-dep_synth/lig_dom"/>
</dbReference>
<dbReference type="FunFam" id="1.10.1200.10:FF:000005">
    <property type="entry name" value="Nonribosomal peptide synthetase 1"/>
    <property type="match status" value="1"/>
</dbReference>
<dbReference type="FunFam" id="2.30.38.10:FF:000001">
    <property type="entry name" value="Non-ribosomal peptide synthetase PvdI"/>
    <property type="match status" value="1"/>
</dbReference>
<dbReference type="GO" id="GO:0043041">
    <property type="term" value="P:amino acid activation for nonribosomal peptide biosynthetic process"/>
    <property type="evidence" value="ECO:0007669"/>
    <property type="project" value="TreeGrafter"/>
</dbReference>
<dbReference type="GO" id="GO:0009366">
    <property type="term" value="C:enterobactin synthetase complex"/>
    <property type="evidence" value="ECO:0007669"/>
    <property type="project" value="TreeGrafter"/>
</dbReference>
<feature type="domain" description="Carrier" evidence="5">
    <location>
        <begin position="1005"/>
        <end position="1080"/>
    </location>
</feature>
<dbReference type="OrthoDB" id="2472181at2"/>
<dbReference type="FunFam" id="3.30.559.10:FF:000012">
    <property type="entry name" value="Non-ribosomal peptide synthetase"/>
    <property type="match status" value="1"/>
</dbReference>
<dbReference type="CDD" id="cd17643">
    <property type="entry name" value="A_NRPS_Cytc1-like"/>
    <property type="match status" value="1"/>
</dbReference>
<evidence type="ECO:0000256" key="4">
    <source>
        <dbReference type="ARBA" id="ARBA00022553"/>
    </source>
</evidence>
<dbReference type="Pfam" id="PF13193">
    <property type="entry name" value="AMP-binding_C"/>
    <property type="match status" value="1"/>
</dbReference>
<evidence type="ECO:0000313" key="7">
    <source>
        <dbReference type="Proteomes" id="UP000320011"/>
    </source>
</evidence>
<dbReference type="SMART" id="SM00823">
    <property type="entry name" value="PKS_PP"/>
    <property type="match status" value="1"/>
</dbReference>
<dbReference type="CDD" id="cd19531">
    <property type="entry name" value="LCL_NRPS-like"/>
    <property type="match status" value="2"/>
</dbReference>
<dbReference type="Gene3D" id="3.30.300.30">
    <property type="match status" value="1"/>
</dbReference>
<dbReference type="SUPFAM" id="SSF56801">
    <property type="entry name" value="Acetyl-CoA synthetase-like"/>
    <property type="match status" value="1"/>
</dbReference>
<reference evidence="6 7" key="2">
    <citation type="submission" date="2019-08" db="EMBL/GenBank/DDBJ databases">
        <title>Amycolatopsis acidicola sp. nov., isolated from peat swamp forest soil.</title>
        <authorList>
            <person name="Srisuk N."/>
        </authorList>
    </citation>
    <scope>NUCLEOTIDE SEQUENCE [LARGE SCALE GENOMIC DNA]</scope>
    <source>
        <strain evidence="6 7">TBRC 6029</strain>
    </source>
</reference>
<dbReference type="InterPro" id="IPR023213">
    <property type="entry name" value="CAT-like_dom_sf"/>
</dbReference>
<keyword evidence="3" id="KW-0596">Phosphopantetheine</keyword>
<evidence type="ECO:0000256" key="1">
    <source>
        <dbReference type="ARBA" id="ARBA00001957"/>
    </source>
</evidence>
<dbReference type="EMBL" id="VJWX01000080">
    <property type="protein sequence ID" value="TVT53851.1"/>
    <property type="molecule type" value="Genomic_DNA"/>
</dbReference>
<dbReference type="Gene3D" id="1.10.1200.10">
    <property type="entry name" value="ACP-like"/>
    <property type="match status" value="1"/>
</dbReference>
<gene>
    <name evidence="6" type="ORF">FNH05_11105</name>
</gene>
<dbReference type="RefSeq" id="WP_144587270.1">
    <property type="nucleotide sequence ID" value="NZ_VJWX01000080.1"/>
</dbReference>
<evidence type="ECO:0000313" key="6">
    <source>
        <dbReference type="EMBL" id="TVT53851.1"/>
    </source>
</evidence>
<dbReference type="InterPro" id="IPR025110">
    <property type="entry name" value="AMP-bd_C"/>
</dbReference>
<dbReference type="Pfam" id="PF00501">
    <property type="entry name" value="AMP-binding"/>
    <property type="match status" value="1"/>
</dbReference>
<dbReference type="Gene3D" id="3.30.559.30">
    <property type="entry name" value="Nonribosomal peptide synthetase, condensation domain"/>
    <property type="match status" value="2"/>
</dbReference>
<comment type="cofactor">
    <cofactor evidence="1">
        <name>pantetheine 4'-phosphate</name>
        <dbReference type="ChEBI" id="CHEBI:47942"/>
    </cofactor>
</comment>
<dbReference type="GO" id="GO:0047527">
    <property type="term" value="F:2,3-dihydroxybenzoate-serine ligase activity"/>
    <property type="evidence" value="ECO:0007669"/>
    <property type="project" value="TreeGrafter"/>
</dbReference>
<dbReference type="FunFam" id="3.40.50.12780:FF:000012">
    <property type="entry name" value="Non-ribosomal peptide synthetase"/>
    <property type="match status" value="1"/>
</dbReference>
<keyword evidence="7" id="KW-1185">Reference proteome</keyword>
<dbReference type="Pfam" id="PF00550">
    <property type="entry name" value="PP-binding"/>
    <property type="match status" value="1"/>
</dbReference>
<dbReference type="InterPro" id="IPR020845">
    <property type="entry name" value="AMP-binding_CS"/>
</dbReference>
<proteinExistence type="inferred from homology"/>
<dbReference type="Pfam" id="PF00668">
    <property type="entry name" value="Condensation"/>
    <property type="match status" value="2"/>
</dbReference>
<dbReference type="PROSITE" id="PS00455">
    <property type="entry name" value="AMP_BINDING"/>
    <property type="match status" value="1"/>
</dbReference>
<dbReference type="InterPro" id="IPR001242">
    <property type="entry name" value="Condensation_dom"/>
</dbReference>
<evidence type="ECO:0000256" key="3">
    <source>
        <dbReference type="ARBA" id="ARBA00022450"/>
    </source>
</evidence>
<dbReference type="FunFam" id="3.40.50.980:FF:000002">
    <property type="entry name" value="Enterobactin synthetase component F"/>
    <property type="match status" value="1"/>
</dbReference>
<reference evidence="6 7" key="1">
    <citation type="submission" date="2019-07" db="EMBL/GenBank/DDBJ databases">
        <authorList>
            <person name="Duangmal K."/>
            <person name="Teo W.F.A."/>
        </authorList>
    </citation>
    <scope>NUCLEOTIDE SEQUENCE [LARGE SCALE GENOMIC DNA]</scope>
    <source>
        <strain evidence="6 7">TBRC 6029</strain>
    </source>
</reference>
<dbReference type="PROSITE" id="PS50075">
    <property type="entry name" value="CARRIER"/>
    <property type="match status" value="1"/>
</dbReference>
<dbReference type="InterPro" id="IPR042099">
    <property type="entry name" value="ANL_N_sf"/>
</dbReference>
<protein>
    <submittedName>
        <fullName evidence="6">Amino acid adenylation domain-containing protein</fullName>
    </submittedName>
</protein>
<organism evidence="6 7">
    <name type="scientific">Amycolatopsis rhizosphaerae</name>
    <dbReference type="NCBI Taxonomy" id="2053003"/>
    <lineage>
        <taxon>Bacteria</taxon>
        <taxon>Bacillati</taxon>
        <taxon>Actinomycetota</taxon>
        <taxon>Actinomycetes</taxon>
        <taxon>Pseudonocardiales</taxon>
        <taxon>Pseudonocardiaceae</taxon>
        <taxon>Amycolatopsis</taxon>
    </lineage>
</organism>
<dbReference type="Proteomes" id="UP000320011">
    <property type="component" value="Unassembled WGS sequence"/>
</dbReference>
<dbReference type="PANTHER" id="PTHR45527:SF14">
    <property type="entry name" value="PLIPASTATIN SYNTHASE SUBUNIT B"/>
    <property type="match status" value="1"/>
</dbReference>
<name>A0A558CYK3_9PSEU</name>
<comment type="caution">
    <text evidence="6">The sequence shown here is derived from an EMBL/GenBank/DDBJ whole genome shotgun (WGS) entry which is preliminary data.</text>
</comment>
<dbReference type="Gene3D" id="3.40.50.12780">
    <property type="entry name" value="N-terminal domain of ligase-like"/>
    <property type="match status" value="1"/>
</dbReference>
<dbReference type="GO" id="GO:0008610">
    <property type="term" value="P:lipid biosynthetic process"/>
    <property type="evidence" value="ECO:0007669"/>
    <property type="project" value="UniProtKB-ARBA"/>
</dbReference>
<dbReference type="InterPro" id="IPR045851">
    <property type="entry name" value="AMP-bd_C_sf"/>
</dbReference>
<evidence type="ECO:0000259" key="5">
    <source>
        <dbReference type="PROSITE" id="PS50075"/>
    </source>
</evidence>
<comment type="similarity">
    <text evidence="2">Belongs to the ATP-dependent AMP-binding enzyme family.</text>
</comment>
<dbReference type="GO" id="GO:0031177">
    <property type="term" value="F:phosphopantetheine binding"/>
    <property type="evidence" value="ECO:0007669"/>
    <property type="project" value="InterPro"/>
</dbReference>
<evidence type="ECO:0000256" key="2">
    <source>
        <dbReference type="ARBA" id="ARBA00006432"/>
    </source>
</evidence>
<dbReference type="NCBIfam" id="TIGR01733">
    <property type="entry name" value="AA-adenyl-dom"/>
    <property type="match status" value="1"/>
</dbReference>
<dbReference type="SUPFAM" id="SSF47336">
    <property type="entry name" value="ACP-like"/>
    <property type="match status" value="1"/>
</dbReference>
<dbReference type="GO" id="GO:0005829">
    <property type="term" value="C:cytosol"/>
    <property type="evidence" value="ECO:0007669"/>
    <property type="project" value="TreeGrafter"/>
</dbReference>
<dbReference type="InterPro" id="IPR020806">
    <property type="entry name" value="PKS_PP-bd"/>
</dbReference>
<sequence length="1566" mass="170536">MPGLSEPAGTTADAKERLLARLLAKKGIRAPAPDVIPARGTTDDPPLSFAQQRLWFLDRMEPGQSTYNVPTAARLGGPLWIDALRRGVRALAERHESLRTTFAAEDGQPRQVIAAAPDVPVPVIDLSGLADAAATAHRLAEQEARQPFDLERGPLLRITVLRLAPEDHVLLLNVHHIVSDGWSSGILLRELGECYVAAREGRRADLPPLPVQYADYAVWQRETLSGERLERELGYWRDRLTGAPPVLDLPTDRPRPPVRTHHGANLLCAWPPELYAAVRRFSEAEGVTVFMTLLAGFAAVLSRYRGQEDIVLGTPIAGRTRPELEGLIGFFVNTLALRIDLTGDPGFRELVARVRETSSGAYAHQELPFERLVDALRPDRELSHHPVVQAVVVLQNASSGTVEWPGLRPLPFGEGSPATTAKFDLTLSLGEASDGFFAGVEYNTDLFDTETIERLMAHYRTLLEGALAEPDRPLGDLPWEAAEAELARVAEWSPAVDVAVGPPLVERFAEWARSSPDRVAVVSGDAQATYGAVLTRASRLAAHLVASGVGADSVVGVFLDRGVEQIVAVVAVQLAGGAYLPIDTGYPPERVGYLLEDSGATVLITDREMVAGVVVVVPPSADGGVLPEVRVSADQLGYVIYTSGSTGNPKGVLVAHRQAARLFDATRDWFGFGPDDVWTLFHSIAFDFSVWELWGALAHGGRLVLVDEDTRRSPEEMAVLLGEQAVTVLNQTPSAFFPLSHTILTEDRPVPALRAVIFGGEALPVEQLADWVNHFGDQHPQLVNMYGITETTVHVTHRPLTARDVIPGGGSVIGRPIPDLRVYLLDRRLRPVPPGVVGELYVGGAGLARGYLGRPALTAERFIPDPFATTPGARLYRTGDLARATHHGELIYIGRSDQQVKIRGYRIEPGEIETALRTHPDITAAAVLVHETTPGNKRLTAYLQTTTNPDINDIRQHVQTTLPPHMAPANYIILDRFPLTTNGKVDYAALPEPSGERTGLVAYTPPEGEIETRLAEVWQHVLHTTPIGRHDNFFTLGGHSLLAVRLQTLVRAEFDVELPLRVLFETPDLAALAAEFGNRTLEAATAVPLVPLVPLIPQPRTGPLPLSFAQQRLWFLEQWQPGTPLYHIAGALRLTGALDVPALRRSCQALAERHESLRTHLTTSEGQTYQAVSPPSGVELPIVDLGALDAAERPAVAERLVQAVAEKPFALTTGPLWRTVLLRLGPAEHLLALSLHHLVADGHALELLFAELGAGYGHAPVSGPSPVQYGDYAVWQRKWLESEQARRALAYWREQLAGLDAAPLPTDLPRPPVQTHTGAIHQTDLPATVVAGLNGLAARANATPFMALFAATSIALGQTRARETVVLGTPVANRTRPELQDMIGCLVNTLALRLDLGCATFADLLDRARTVCLGAYDHAELPFERVVQEVQPERSASHLPLFQVWFVVQDDPPLEGTFPGLDAAPVGTPPRMARYDLRLEFRRAEDSLRLVCEYKTDLFTETGIARLTRHLVRVLESVVEDPAIPLGELAGKLAEADEEQHSRATEAARTYSADALKRRRRTVVGP</sequence>
<dbReference type="InterPro" id="IPR010071">
    <property type="entry name" value="AA_adenyl_dom"/>
</dbReference>
<dbReference type="GO" id="GO:0009239">
    <property type="term" value="P:enterobactin biosynthetic process"/>
    <property type="evidence" value="ECO:0007669"/>
    <property type="project" value="TreeGrafter"/>
</dbReference>